<dbReference type="EMBL" id="JBHSXX010000001">
    <property type="protein sequence ID" value="MFC6867003.1"/>
    <property type="molecule type" value="Genomic_DNA"/>
</dbReference>
<reference evidence="4" key="1">
    <citation type="journal article" date="2019" name="Int. J. Syst. Evol. Microbiol.">
        <title>The Global Catalogue of Microorganisms (GCM) 10K type strain sequencing project: providing services to taxonomists for standard genome sequencing and annotation.</title>
        <authorList>
            <consortium name="The Broad Institute Genomics Platform"/>
            <consortium name="The Broad Institute Genome Sequencing Center for Infectious Disease"/>
            <person name="Wu L."/>
            <person name="Ma J."/>
        </authorList>
    </citation>
    <scope>NUCLEOTIDE SEQUENCE [LARGE SCALE GENOMIC DNA]</scope>
    <source>
        <strain evidence="4">KCTC 32255</strain>
    </source>
</reference>
<evidence type="ECO:0000256" key="1">
    <source>
        <dbReference type="SAM" id="Phobius"/>
    </source>
</evidence>
<dbReference type="InterPro" id="IPR012495">
    <property type="entry name" value="TadE-like_dom"/>
</dbReference>
<evidence type="ECO:0000313" key="3">
    <source>
        <dbReference type="EMBL" id="MFC6867003.1"/>
    </source>
</evidence>
<evidence type="ECO:0000259" key="2">
    <source>
        <dbReference type="Pfam" id="PF07811"/>
    </source>
</evidence>
<name>A0ABW2BXQ2_9PSEU</name>
<accession>A0ABW2BXQ2</accession>
<dbReference type="Proteomes" id="UP001596337">
    <property type="component" value="Unassembled WGS sequence"/>
</dbReference>
<keyword evidence="1" id="KW-0472">Membrane</keyword>
<proteinExistence type="predicted"/>
<evidence type="ECO:0000313" key="4">
    <source>
        <dbReference type="Proteomes" id="UP001596337"/>
    </source>
</evidence>
<sequence length="149" mass="15266">MSTLLRRLRQDEHGSAATELVLLTPLLIMLLLFVVFCGRLADARLRVDDAAHQAARAASLARSGHQAVTDARGTAQAALSRAGVTCRSLSVDAQVSGLQPGSTVIVTVSCDIGLSDVALLGVPGSMTADASASSVVDRWRGVVEGGAGS</sequence>
<feature type="transmembrane region" description="Helical" evidence="1">
    <location>
        <begin position="20"/>
        <end position="41"/>
    </location>
</feature>
<dbReference type="RefSeq" id="WP_345401315.1">
    <property type="nucleotide sequence ID" value="NZ_BAABLA010000105.1"/>
</dbReference>
<feature type="domain" description="TadE-like" evidence="2">
    <location>
        <begin position="14"/>
        <end position="56"/>
    </location>
</feature>
<comment type="caution">
    <text evidence="3">The sequence shown here is derived from an EMBL/GenBank/DDBJ whole genome shotgun (WGS) entry which is preliminary data.</text>
</comment>
<dbReference type="Pfam" id="PF07811">
    <property type="entry name" value="TadE"/>
    <property type="match status" value="1"/>
</dbReference>
<keyword evidence="4" id="KW-1185">Reference proteome</keyword>
<organism evidence="3 4">
    <name type="scientific">Haloechinothrix salitolerans</name>
    <dbReference type="NCBI Taxonomy" id="926830"/>
    <lineage>
        <taxon>Bacteria</taxon>
        <taxon>Bacillati</taxon>
        <taxon>Actinomycetota</taxon>
        <taxon>Actinomycetes</taxon>
        <taxon>Pseudonocardiales</taxon>
        <taxon>Pseudonocardiaceae</taxon>
        <taxon>Haloechinothrix</taxon>
    </lineage>
</organism>
<gene>
    <name evidence="3" type="ORF">ACFQGD_07575</name>
</gene>
<protein>
    <submittedName>
        <fullName evidence="3">TadE/TadG family type IV pilus assembly protein</fullName>
    </submittedName>
</protein>
<keyword evidence="1" id="KW-1133">Transmembrane helix</keyword>
<keyword evidence="1" id="KW-0812">Transmembrane</keyword>